<dbReference type="AlphaFoldDB" id="A0A4D6KYY8"/>
<name>A0A4D6KYY8_VIGUN</name>
<proteinExistence type="predicted"/>
<evidence type="ECO:0000313" key="4">
    <source>
        <dbReference type="Proteomes" id="UP000501690"/>
    </source>
</evidence>
<dbReference type="SUPFAM" id="SSF53474">
    <property type="entry name" value="alpha/beta-Hydrolases"/>
    <property type="match status" value="2"/>
</dbReference>
<dbReference type="CDD" id="cd00519">
    <property type="entry name" value="Lipase_3"/>
    <property type="match status" value="2"/>
</dbReference>
<organism evidence="3 4">
    <name type="scientific">Vigna unguiculata</name>
    <name type="common">Cowpea</name>
    <dbReference type="NCBI Taxonomy" id="3917"/>
    <lineage>
        <taxon>Eukaryota</taxon>
        <taxon>Viridiplantae</taxon>
        <taxon>Streptophyta</taxon>
        <taxon>Embryophyta</taxon>
        <taxon>Tracheophyta</taxon>
        <taxon>Spermatophyta</taxon>
        <taxon>Magnoliopsida</taxon>
        <taxon>eudicotyledons</taxon>
        <taxon>Gunneridae</taxon>
        <taxon>Pentapetalae</taxon>
        <taxon>rosids</taxon>
        <taxon>fabids</taxon>
        <taxon>Fabales</taxon>
        <taxon>Fabaceae</taxon>
        <taxon>Papilionoideae</taxon>
        <taxon>50 kb inversion clade</taxon>
        <taxon>NPAAA clade</taxon>
        <taxon>indigoferoid/millettioid clade</taxon>
        <taxon>Phaseoleae</taxon>
        <taxon>Vigna</taxon>
    </lineage>
</organism>
<reference evidence="3 4" key="1">
    <citation type="submission" date="2019-04" db="EMBL/GenBank/DDBJ databases">
        <title>An improved genome assembly and genetic linkage map for asparagus bean, Vigna unguiculata ssp. sesquipedialis.</title>
        <authorList>
            <person name="Xia Q."/>
            <person name="Zhang R."/>
            <person name="Dong Y."/>
        </authorList>
    </citation>
    <scope>NUCLEOTIDE SEQUENCE [LARGE SCALE GENOMIC DNA]</scope>
    <source>
        <tissue evidence="3">Leaf</tissue>
    </source>
</reference>
<dbReference type="InterPro" id="IPR002921">
    <property type="entry name" value="Fungal_lipase-type"/>
</dbReference>
<dbReference type="InterPro" id="IPR044819">
    <property type="entry name" value="OBL-like"/>
</dbReference>
<dbReference type="EMBL" id="CP039346">
    <property type="protein sequence ID" value="QCD81627.1"/>
    <property type="molecule type" value="Genomic_DNA"/>
</dbReference>
<gene>
    <name evidence="3" type="ORF">DEO72_LG2g1957</name>
</gene>
<evidence type="ECO:0000256" key="1">
    <source>
        <dbReference type="ARBA" id="ARBA00022801"/>
    </source>
</evidence>
<accession>A0A4D6KYY8</accession>
<dbReference type="InterPro" id="IPR029058">
    <property type="entry name" value="AB_hydrolase_fold"/>
</dbReference>
<dbReference type="PANTHER" id="PTHR46086:SF17">
    <property type="entry name" value="ALPHA_BETA-HYDROLASES SUPERFAMILY PROTEIN"/>
    <property type="match status" value="1"/>
</dbReference>
<dbReference type="GO" id="GO:0004806">
    <property type="term" value="F:triacylglycerol lipase activity"/>
    <property type="evidence" value="ECO:0007669"/>
    <property type="project" value="InterPro"/>
</dbReference>
<keyword evidence="1" id="KW-0378">Hydrolase</keyword>
<evidence type="ECO:0000313" key="3">
    <source>
        <dbReference type="EMBL" id="QCD81627.1"/>
    </source>
</evidence>
<dbReference type="Pfam" id="PF01764">
    <property type="entry name" value="Lipase_3"/>
    <property type="match status" value="2"/>
</dbReference>
<keyword evidence="4" id="KW-1185">Reference proteome</keyword>
<dbReference type="Gene3D" id="3.40.50.1820">
    <property type="entry name" value="alpha/beta hydrolase"/>
    <property type="match status" value="2"/>
</dbReference>
<dbReference type="GO" id="GO:0006629">
    <property type="term" value="P:lipid metabolic process"/>
    <property type="evidence" value="ECO:0007669"/>
    <property type="project" value="InterPro"/>
</dbReference>
<dbReference type="Proteomes" id="UP000501690">
    <property type="component" value="Linkage Group LG2"/>
</dbReference>
<feature type="domain" description="Fungal lipase-type" evidence="2">
    <location>
        <begin position="205"/>
        <end position="365"/>
    </location>
</feature>
<protein>
    <submittedName>
        <fullName evidence="3">Feruloyl esterase</fullName>
    </submittedName>
</protein>
<feature type="domain" description="Fungal lipase-type" evidence="2">
    <location>
        <begin position="646"/>
        <end position="808"/>
    </location>
</feature>
<sequence>MESNCDCNKGFADSYMLLKPEKAGFFDLLRILTFRNISQRKFLESHAAGDFDETLAHRWLIFISILAQKLLQLLAKPLSLFGTCVEFFINFIALNGGLFSLLPNFIKGSLVLPDPKSEKYLSLIGNLDVRVKLDATHEDFKYYPALSMMASKASYENQAFLKTTVEDKWKMEFVGLFNCLNEYQGKTTTQVLIVLDKQEDRHTYVVAFRGTEPFDADAWCTDLDISWYGIPGVGRMHGGFMKALGLQKNVGWTKEVGEGDQSVPPLAYYLVRDILRKGLSENEKAKFIVTGHSLGGALSVLFGTILCLHEETLLLERLEGIYTFGQPRVGDEVYAKYMKRKLKEHCVRYCRFVYCNDLVPRLPYDDQEMMFKHFGTCLFFNRRYELEVLEEQPNKNYFSPWCMIPMMLNAMLELIRSFVIVYQIEVLRQSKASENSLFFSLPVILSLVMSGPFSRTKCMVLKPEKMSLFQLCLVLFGRDLQRVEFIVEPRLYPKWRLFSSLLVQKLLHSMANILKCSGDIIEYLLNPHASSHNNVLMLIFNCIRGKEVVNKESKNYVSIIGHLDKRVGLLDKSVKIEDPDRYNAVLSVMASKVSYENKAFVHDIVVDHWKMELVECCDYWNDCQEKATTQGFVMLDKSEEQHKYMVAFRGTELFDADAWSTDVDISWFEIPGVGRIHSGFVKALGLPLDFNKEELIWPKEIETDEKRPRAYYSIRDLLKKHLSGNDKAKFSLTGHSLGGALAILFPAMLMLHDETFLLERLEGVYTFGQPRVGNKTFASYMDKNLKHYGIKYSRFVYCNDIVPRLPFDDGILKFEHFGSCLYYDSSYNGKKVEEEPNKNYFSWKAMIPMKINALWELIRSFTIVYKYGDEYEEGWLLRFVRVLGLVLPAGIPAHGTQDYVNITRLGIPLHLD</sequence>
<evidence type="ECO:0000259" key="2">
    <source>
        <dbReference type="Pfam" id="PF01764"/>
    </source>
</evidence>
<dbReference type="PANTHER" id="PTHR46086">
    <property type="entry name" value="ALPHA/BETA-HYDROLASES SUPERFAMILY PROTEIN"/>
    <property type="match status" value="1"/>
</dbReference>